<gene>
    <name evidence="1" type="ORF">RHGRI_005602</name>
</gene>
<protein>
    <submittedName>
        <fullName evidence="1">Uncharacterized protein</fullName>
    </submittedName>
</protein>
<name>A0AAV6LFF3_9ERIC</name>
<dbReference type="Proteomes" id="UP000823749">
    <property type="component" value="Chromosome 2"/>
</dbReference>
<organism evidence="1 2">
    <name type="scientific">Rhododendron griersonianum</name>
    <dbReference type="NCBI Taxonomy" id="479676"/>
    <lineage>
        <taxon>Eukaryota</taxon>
        <taxon>Viridiplantae</taxon>
        <taxon>Streptophyta</taxon>
        <taxon>Embryophyta</taxon>
        <taxon>Tracheophyta</taxon>
        <taxon>Spermatophyta</taxon>
        <taxon>Magnoliopsida</taxon>
        <taxon>eudicotyledons</taxon>
        <taxon>Gunneridae</taxon>
        <taxon>Pentapetalae</taxon>
        <taxon>asterids</taxon>
        <taxon>Ericales</taxon>
        <taxon>Ericaceae</taxon>
        <taxon>Ericoideae</taxon>
        <taxon>Rhodoreae</taxon>
        <taxon>Rhododendron</taxon>
    </lineage>
</organism>
<reference evidence="1" key="1">
    <citation type="submission" date="2020-08" db="EMBL/GenBank/DDBJ databases">
        <title>Plant Genome Project.</title>
        <authorList>
            <person name="Zhang R.-G."/>
        </authorList>
    </citation>
    <scope>NUCLEOTIDE SEQUENCE</scope>
    <source>
        <strain evidence="1">WSP0</strain>
        <tissue evidence="1">Leaf</tissue>
    </source>
</reference>
<accession>A0AAV6LFF3</accession>
<evidence type="ECO:0000313" key="1">
    <source>
        <dbReference type="EMBL" id="KAG5562916.1"/>
    </source>
</evidence>
<dbReference type="AlphaFoldDB" id="A0AAV6LFF3"/>
<sequence>MAPGRYHYRCWQDDRIIPDKLREGFNGFVVSIDFRHLIQIANGDDSVVKDKIRNFFAWPVIEHRDGLLKEYIPLPYPLSASSSTGEPLAALKKFSDGFSVGVAKVNSELVVNGVPVTFPNGFCSDWLLVHGLHRVIGEAPETPEQGGKPWAEMVL</sequence>
<keyword evidence="2" id="KW-1185">Reference proteome</keyword>
<evidence type="ECO:0000313" key="2">
    <source>
        <dbReference type="Proteomes" id="UP000823749"/>
    </source>
</evidence>
<dbReference type="EMBL" id="JACTNZ010000002">
    <property type="protein sequence ID" value="KAG5562916.1"/>
    <property type="molecule type" value="Genomic_DNA"/>
</dbReference>
<proteinExistence type="predicted"/>
<comment type="caution">
    <text evidence="1">The sequence shown here is derived from an EMBL/GenBank/DDBJ whole genome shotgun (WGS) entry which is preliminary data.</text>
</comment>